<comment type="caution">
    <text evidence="1">The sequence shown here is derived from an EMBL/GenBank/DDBJ whole genome shotgun (WGS) entry which is preliminary data.</text>
</comment>
<dbReference type="EMBL" id="BARU01015577">
    <property type="protein sequence ID" value="GAH53258.1"/>
    <property type="molecule type" value="Genomic_DNA"/>
</dbReference>
<reference evidence="1" key="1">
    <citation type="journal article" date="2014" name="Front. Microbiol.">
        <title>High frequency of phylogenetically diverse reductive dehalogenase-homologous genes in deep subseafloor sedimentary metagenomes.</title>
        <authorList>
            <person name="Kawai M."/>
            <person name="Futagami T."/>
            <person name="Toyoda A."/>
            <person name="Takaki Y."/>
            <person name="Nishi S."/>
            <person name="Hori S."/>
            <person name="Arai W."/>
            <person name="Tsubouchi T."/>
            <person name="Morono Y."/>
            <person name="Uchiyama I."/>
            <person name="Ito T."/>
            <person name="Fujiyama A."/>
            <person name="Inagaki F."/>
            <person name="Takami H."/>
        </authorList>
    </citation>
    <scope>NUCLEOTIDE SEQUENCE</scope>
    <source>
        <strain evidence="1">Expedition CK06-06</strain>
    </source>
</reference>
<organism evidence="1">
    <name type="scientific">marine sediment metagenome</name>
    <dbReference type="NCBI Taxonomy" id="412755"/>
    <lineage>
        <taxon>unclassified sequences</taxon>
        <taxon>metagenomes</taxon>
        <taxon>ecological metagenomes</taxon>
    </lineage>
</organism>
<accession>X1I6Q8</accession>
<dbReference type="AlphaFoldDB" id="X1I6Q8"/>
<sequence length="64" mass="7498">MEEILLPKYALIEVNGEKLIDGNGLKFWLIFNCYIFRIGIEQNKGEIAKIVIGNKINPDWNYQR</sequence>
<proteinExistence type="predicted"/>
<gene>
    <name evidence="1" type="ORF">S03H2_26674</name>
</gene>
<evidence type="ECO:0000313" key="1">
    <source>
        <dbReference type="EMBL" id="GAH53258.1"/>
    </source>
</evidence>
<protein>
    <submittedName>
        <fullName evidence="1">Uncharacterized protein</fullName>
    </submittedName>
</protein>
<name>X1I6Q8_9ZZZZ</name>